<sequence>MKVFLRLAMFALLFGSAMFGSRAESDFTIIYAAEMAEANHPQANYAHLASLLTKHRSAGRPVFFLFGGGSIGPSPLGFFDRGAHIIDILNTLDPDAMAVSHRDFAYFSEELSQRAYEAAFPLVLSNLYDPITEGNLDGLVDSILVQQGEIKLGVIAVVAPYVIQQYSLERLQVTPAEQAISVQATKLRAEGANLLVLLHTTELDFLPELLANGTIELAFRNNYDGQQLLPDQPNIILQQQLNQALVVTAELTDQQQLDNLQTRYIALQTQPAEPQVAEQIQNHSQRLQLLLEEPLGRSTFSFTTLRDEVRNRENAFANFVADTLKNYTGAELAFVNSGTIRGVKDYPAGTMLTRGDILAELPFRNTPVLLELSGQDLISVFEHGLTGLDNQRGFFLHSSGVTLYFDSSAPAGKRIKKLLVNGEPVVASQIYKVATLQYLAEGGDGFNLLSRRSKLSFFNPDDRNIADIIAAAIKKQQNIKLVTDGRLQDISQQGQP</sequence>
<keyword evidence="4" id="KW-1185">Reference proteome</keyword>
<dbReference type="EMBL" id="JAHRID010000004">
    <property type="protein sequence ID" value="MBV2129575.1"/>
    <property type="molecule type" value="Genomic_DNA"/>
</dbReference>
<name>A0ABS6ML93_9GAMM</name>
<reference evidence="3 4" key="1">
    <citation type="submission" date="2021-06" db="EMBL/GenBank/DDBJ databases">
        <title>Rheinheimera indica sp. nov., isolated from deep-sea sediment.</title>
        <authorList>
            <person name="Wang Z."/>
            <person name="Zhang X.-Y."/>
        </authorList>
    </citation>
    <scope>NUCLEOTIDE SEQUENCE [LARGE SCALE GENOMIC DNA]</scope>
    <source>
        <strain evidence="3 4">SM2107</strain>
    </source>
</reference>
<comment type="caution">
    <text evidence="3">The sequence shown here is derived from an EMBL/GenBank/DDBJ whole genome shotgun (WGS) entry which is preliminary data.</text>
</comment>
<protein>
    <submittedName>
        <fullName evidence="3">Bifunctional metallophosphatase/5'-nucleotidase</fullName>
    </submittedName>
</protein>
<evidence type="ECO:0000313" key="3">
    <source>
        <dbReference type="EMBL" id="MBV2129575.1"/>
    </source>
</evidence>
<evidence type="ECO:0000256" key="1">
    <source>
        <dbReference type="SAM" id="SignalP"/>
    </source>
</evidence>
<feature type="domain" description="5'-Nucleotidase C-terminal" evidence="2">
    <location>
        <begin position="306"/>
        <end position="450"/>
    </location>
</feature>
<dbReference type="InterPro" id="IPR006179">
    <property type="entry name" value="5_nucleotidase/apyrase"/>
</dbReference>
<dbReference type="PANTHER" id="PTHR11575">
    <property type="entry name" value="5'-NUCLEOTIDASE-RELATED"/>
    <property type="match status" value="1"/>
</dbReference>
<gene>
    <name evidence="3" type="ORF">KQY15_10765</name>
</gene>
<feature type="chain" id="PRO_5045757616" evidence="1">
    <location>
        <begin position="24"/>
        <end position="496"/>
    </location>
</feature>
<dbReference type="Pfam" id="PF02872">
    <property type="entry name" value="5_nucleotid_C"/>
    <property type="match status" value="1"/>
</dbReference>
<dbReference type="Proteomes" id="UP000704611">
    <property type="component" value="Unassembled WGS sequence"/>
</dbReference>
<organism evidence="3 4">
    <name type="scientific">Arsukibacterium indicum</name>
    <dbReference type="NCBI Taxonomy" id="2848612"/>
    <lineage>
        <taxon>Bacteria</taxon>
        <taxon>Pseudomonadati</taxon>
        <taxon>Pseudomonadota</taxon>
        <taxon>Gammaproteobacteria</taxon>
        <taxon>Chromatiales</taxon>
        <taxon>Chromatiaceae</taxon>
        <taxon>Arsukibacterium</taxon>
    </lineage>
</organism>
<proteinExistence type="predicted"/>
<evidence type="ECO:0000313" key="4">
    <source>
        <dbReference type="Proteomes" id="UP000704611"/>
    </source>
</evidence>
<accession>A0ABS6ML93</accession>
<dbReference type="PANTHER" id="PTHR11575:SF24">
    <property type="entry name" value="5'-NUCLEOTIDASE"/>
    <property type="match status" value="1"/>
</dbReference>
<dbReference type="RefSeq" id="WP_217669200.1">
    <property type="nucleotide sequence ID" value="NZ_JAHRID010000004.1"/>
</dbReference>
<keyword evidence="1" id="KW-0732">Signal</keyword>
<evidence type="ECO:0000259" key="2">
    <source>
        <dbReference type="Pfam" id="PF02872"/>
    </source>
</evidence>
<feature type="signal peptide" evidence="1">
    <location>
        <begin position="1"/>
        <end position="23"/>
    </location>
</feature>
<dbReference type="InterPro" id="IPR008334">
    <property type="entry name" value="5'-Nucleotdase_C"/>
</dbReference>